<evidence type="ECO:0000256" key="2">
    <source>
        <dbReference type="ARBA" id="ARBA00011900"/>
    </source>
</evidence>
<dbReference type="GO" id="GO:0009007">
    <property type="term" value="F:site-specific DNA-methyltransferase (adenine-specific) activity"/>
    <property type="evidence" value="ECO:0007669"/>
    <property type="project" value="UniProtKB-EC"/>
</dbReference>
<proteinExistence type="inferred from homology"/>
<evidence type="ECO:0000256" key="1">
    <source>
        <dbReference type="ARBA" id="ARBA00006594"/>
    </source>
</evidence>
<dbReference type="InterPro" id="IPR002941">
    <property type="entry name" value="DNA_methylase_N4/N6"/>
</dbReference>
<dbReference type="Pfam" id="PF01555">
    <property type="entry name" value="N6_N4_Mtase"/>
    <property type="match status" value="1"/>
</dbReference>
<dbReference type="Proteomes" id="UP000015645">
    <property type="component" value="Unassembled WGS sequence"/>
</dbReference>
<dbReference type="SUPFAM" id="SSF53335">
    <property type="entry name" value="S-adenosyl-L-methionine-dependent methyltransferases"/>
    <property type="match status" value="1"/>
</dbReference>
<sequence>MIQKNKSLSIFLISNSVVFLGKIILHKVFIMEALECLKRIEKESIQTIYIDPPYNTKSSNFEYEDDHADYEKWIEEHLILAKAVLKQSGCIFISIDDNKMAEVKIIANEIFGTRNFLGTFITKQATRSNAKHINITHEYVLSYAKNKAFAPGFKILRTLLPIYAKPLKDLMRTIKNVFKQKGQAQAQLVLKEQIKELSQKEHFNFLKNYNLVDEKGEIYFAKDLSTPSNPRSVAIQEINLFLEPLKSRGWSSDEKLKELYYQNRLIFKNNRPYEKYYLKESQDNCLSVLDFYSRQGTKDLEKLGLKGLFKTPKPVGLIKYLLLCSTPKDSIILDFFAGSGTTAQAVIEANRDHYLNWSFYLCQKEEEIKNNPQATSILKNKGYQNTISNIMLLRLEKIIKRSEYEILKTKSILS</sequence>
<reference evidence="9 10" key="1">
    <citation type="journal article" date="2013" name="Genome Announc.">
        <title>Draft Genome Sequences of Helicobacter pylori Strains Isolated from Regions of Low and High Gastric Cancer Risk in Colombia.</title>
        <authorList>
            <person name="Sheh A."/>
            <person name="Piazuelo M.B."/>
            <person name="Wilson K.T."/>
            <person name="Correa P."/>
            <person name="Fox J.G."/>
        </authorList>
    </citation>
    <scope>NUCLEOTIDE SEQUENCE [LARGE SCALE GENOMIC DNA]</scope>
    <source>
        <strain evidence="9 10">PZ5024</strain>
    </source>
</reference>
<dbReference type="AlphaFoldDB" id="T2STG4"/>
<dbReference type="EC" id="2.1.1.72" evidence="2"/>
<dbReference type="InterPro" id="IPR002295">
    <property type="entry name" value="N4/N6-MTase_EcoPI_Mod-like"/>
</dbReference>
<keyword evidence="3 9" id="KW-0489">Methyltransferase</keyword>
<evidence type="ECO:0000259" key="8">
    <source>
        <dbReference type="Pfam" id="PF01555"/>
    </source>
</evidence>
<keyword evidence="7" id="KW-0812">Transmembrane</keyword>
<evidence type="ECO:0000256" key="3">
    <source>
        <dbReference type="ARBA" id="ARBA00022603"/>
    </source>
</evidence>
<evidence type="ECO:0000256" key="4">
    <source>
        <dbReference type="ARBA" id="ARBA00022679"/>
    </source>
</evidence>
<evidence type="ECO:0000256" key="6">
    <source>
        <dbReference type="ARBA" id="ARBA00047942"/>
    </source>
</evidence>
<protein>
    <recommendedName>
        <fullName evidence="2">site-specific DNA-methyltransferase (adenine-specific)</fullName>
        <ecNumber evidence="2">2.1.1.72</ecNumber>
    </recommendedName>
</protein>
<comment type="similarity">
    <text evidence="1">Belongs to the N(4)/N(6)-methyltransferase family.</text>
</comment>
<dbReference type="Gene3D" id="3.40.50.150">
    <property type="entry name" value="Vaccinia Virus protein VP39"/>
    <property type="match status" value="1"/>
</dbReference>
<dbReference type="GO" id="GO:0032259">
    <property type="term" value="P:methylation"/>
    <property type="evidence" value="ECO:0007669"/>
    <property type="project" value="UniProtKB-KW"/>
</dbReference>
<comment type="catalytic activity">
    <reaction evidence="6">
        <text>a 2'-deoxyadenosine in DNA + S-adenosyl-L-methionine = an N(6)-methyl-2'-deoxyadenosine in DNA + S-adenosyl-L-homocysteine + H(+)</text>
        <dbReference type="Rhea" id="RHEA:15197"/>
        <dbReference type="Rhea" id="RHEA-COMP:12418"/>
        <dbReference type="Rhea" id="RHEA-COMP:12419"/>
        <dbReference type="ChEBI" id="CHEBI:15378"/>
        <dbReference type="ChEBI" id="CHEBI:57856"/>
        <dbReference type="ChEBI" id="CHEBI:59789"/>
        <dbReference type="ChEBI" id="CHEBI:90615"/>
        <dbReference type="ChEBI" id="CHEBI:90616"/>
        <dbReference type="EC" id="2.1.1.72"/>
    </reaction>
</comment>
<dbReference type="PROSITE" id="PS00092">
    <property type="entry name" value="N6_MTASE"/>
    <property type="match status" value="1"/>
</dbReference>
<keyword evidence="7" id="KW-1133">Transmembrane helix</keyword>
<keyword evidence="5" id="KW-0949">S-adenosyl-L-methionine</keyword>
<dbReference type="REBASE" id="72992">
    <property type="entry name" value="M.Hpy5024ORF8075P"/>
</dbReference>
<keyword evidence="4 9" id="KW-0808">Transferase</keyword>
<dbReference type="InterPro" id="IPR029063">
    <property type="entry name" value="SAM-dependent_MTases_sf"/>
</dbReference>
<accession>T2STG4</accession>
<dbReference type="EMBL" id="ASYS01000302">
    <property type="protein sequence ID" value="EQD96021.1"/>
    <property type="molecule type" value="Genomic_DNA"/>
</dbReference>
<name>T2STG4_HELPX</name>
<evidence type="ECO:0000313" key="10">
    <source>
        <dbReference type="Proteomes" id="UP000015645"/>
    </source>
</evidence>
<keyword evidence="7" id="KW-0472">Membrane</keyword>
<dbReference type="PATRIC" id="fig|1337391.3.peg.1148"/>
<feature type="domain" description="DNA methylase N-4/N-6" evidence="8">
    <location>
        <begin position="45"/>
        <end position="370"/>
    </location>
</feature>
<evidence type="ECO:0000313" key="9">
    <source>
        <dbReference type="EMBL" id="EQD96021.1"/>
    </source>
</evidence>
<comment type="caution">
    <text evidence="9">The sequence shown here is derived from an EMBL/GenBank/DDBJ whole genome shotgun (WGS) entry which is preliminary data.</text>
</comment>
<evidence type="ECO:0000256" key="7">
    <source>
        <dbReference type="SAM" id="Phobius"/>
    </source>
</evidence>
<dbReference type="PRINTS" id="PR00506">
    <property type="entry name" value="D21N6MTFRASE"/>
</dbReference>
<gene>
    <name evidence="9" type="ORF">L931_08075</name>
</gene>
<evidence type="ECO:0000256" key="5">
    <source>
        <dbReference type="ARBA" id="ARBA00022691"/>
    </source>
</evidence>
<dbReference type="GO" id="GO:0003677">
    <property type="term" value="F:DNA binding"/>
    <property type="evidence" value="ECO:0007669"/>
    <property type="project" value="InterPro"/>
</dbReference>
<dbReference type="InterPro" id="IPR002052">
    <property type="entry name" value="DNA_methylase_N6_adenine_CS"/>
</dbReference>
<organism evidence="9 10">
    <name type="scientific">Helicobacter pylori PZ5024</name>
    <dbReference type="NCBI Taxonomy" id="1337391"/>
    <lineage>
        <taxon>Bacteria</taxon>
        <taxon>Pseudomonadati</taxon>
        <taxon>Campylobacterota</taxon>
        <taxon>Epsilonproteobacteria</taxon>
        <taxon>Campylobacterales</taxon>
        <taxon>Helicobacteraceae</taxon>
        <taxon>Helicobacter</taxon>
    </lineage>
</organism>
<dbReference type="GO" id="GO:0008170">
    <property type="term" value="F:N-methyltransferase activity"/>
    <property type="evidence" value="ECO:0007669"/>
    <property type="project" value="InterPro"/>
</dbReference>
<feature type="transmembrane region" description="Helical" evidence="7">
    <location>
        <begin position="7"/>
        <end position="25"/>
    </location>
</feature>